<comment type="subcellular location">
    <subcellularLocation>
        <location evidence="1">Cell envelope</location>
    </subcellularLocation>
</comment>
<evidence type="ECO:0000313" key="6">
    <source>
        <dbReference type="EMBL" id="NOV98551.1"/>
    </source>
</evidence>
<dbReference type="PANTHER" id="PTHR43649">
    <property type="entry name" value="ARABINOSE-BINDING PROTEIN-RELATED"/>
    <property type="match status" value="1"/>
</dbReference>
<name>A0ABX2A9Q9_9MICO</name>
<comment type="caution">
    <text evidence="6">The sequence shown here is derived from an EMBL/GenBank/DDBJ whole genome shotgun (WGS) entry which is preliminary data.</text>
</comment>
<keyword evidence="7" id="KW-1185">Reference proteome</keyword>
<dbReference type="SUPFAM" id="SSF53850">
    <property type="entry name" value="Periplasmic binding protein-like II"/>
    <property type="match status" value="1"/>
</dbReference>
<dbReference type="RefSeq" id="WP_171784771.1">
    <property type="nucleotide sequence ID" value="NZ_BAAAML010000003.1"/>
</dbReference>
<accession>A0ABX2A9Q9</accession>
<feature type="chain" id="PRO_5046246680" evidence="5">
    <location>
        <begin position="27"/>
        <end position="445"/>
    </location>
</feature>
<dbReference type="Pfam" id="PF13416">
    <property type="entry name" value="SBP_bac_8"/>
    <property type="match status" value="1"/>
</dbReference>
<dbReference type="PROSITE" id="PS51257">
    <property type="entry name" value="PROKAR_LIPOPROTEIN"/>
    <property type="match status" value="1"/>
</dbReference>
<dbReference type="Proteomes" id="UP000757540">
    <property type="component" value="Unassembled WGS sequence"/>
</dbReference>
<keyword evidence="3" id="KW-0813">Transport</keyword>
<dbReference type="Gene3D" id="3.40.190.10">
    <property type="entry name" value="Periplasmic binding protein-like II"/>
    <property type="match status" value="1"/>
</dbReference>
<evidence type="ECO:0000256" key="1">
    <source>
        <dbReference type="ARBA" id="ARBA00004196"/>
    </source>
</evidence>
<comment type="similarity">
    <text evidence="2">Belongs to the bacterial solute-binding protein 1 family.</text>
</comment>
<dbReference type="PANTHER" id="PTHR43649:SF31">
    <property type="entry name" value="SN-GLYCEROL-3-PHOSPHATE-BINDING PERIPLASMIC PROTEIN UGPB"/>
    <property type="match status" value="1"/>
</dbReference>
<evidence type="ECO:0000256" key="5">
    <source>
        <dbReference type="SAM" id="SignalP"/>
    </source>
</evidence>
<dbReference type="CDD" id="cd13585">
    <property type="entry name" value="PBP2_TMBP_like"/>
    <property type="match status" value="1"/>
</dbReference>
<sequence length="445" mass="47468">MRKTAHLAVAGSLVLALGACSGGDGAAGDEASGEITYWLWDSNQLPAYQACAEDFAETGDVSVKIEQFAWDDYWTKLTASFVGGSGPDVFVDHLSKYGEFAAQGQVVALDEMIQADAFDTGVYADGLLEPWQYVDGSTYGLPKDWDTTAFFYNTEMLADAGLTAEDLWTADWNPQDGGTFEDVVARLTVDTNGVRGDEEGFDASSVAVYGMGINPNFEETGQMQWANFTGSLDWDYLDSNPWGTQYRFDDPQLQEAIDWFYGLADKGYAPSAGVFSDETPTQLGSGKVAMGTNGSWATGSFMELDGVDVGIAPGPVGPTGERASIFNGVADSISASSSKQAAAWEWVKYLGSSECQDVVAEHAVVFPAIPGSAENALAAFDEKGWDVSAFFSYEEEGRTFLAPITLHSGEVNAIASVALEDIYLGNTDASSLTAANDSINALLED</sequence>
<dbReference type="InterPro" id="IPR050490">
    <property type="entry name" value="Bact_solute-bd_prot1"/>
</dbReference>
<dbReference type="InterPro" id="IPR006059">
    <property type="entry name" value="SBP"/>
</dbReference>
<dbReference type="EMBL" id="JABEZU010000004">
    <property type="protein sequence ID" value="NOV98551.1"/>
    <property type="molecule type" value="Genomic_DNA"/>
</dbReference>
<evidence type="ECO:0000256" key="4">
    <source>
        <dbReference type="ARBA" id="ARBA00022729"/>
    </source>
</evidence>
<evidence type="ECO:0000256" key="2">
    <source>
        <dbReference type="ARBA" id="ARBA00008520"/>
    </source>
</evidence>
<evidence type="ECO:0000256" key="3">
    <source>
        <dbReference type="ARBA" id="ARBA00022448"/>
    </source>
</evidence>
<gene>
    <name evidence="6" type="ORF">HDG69_003146</name>
</gene>
<feature type="signal peptide" evidence="5">
    <location>
        <begin position="1"/>
        <end position="26"/>
    </location>
</feature>
<organism evidence="6 7">
    <name type="scientific">Isoptericola halotolerans</name>
    <dbReference type="NCBI Taxonomy" id="300560"/>
    <lineage>
        <taxon>Bacteria</taxon>
        <taxon>Bacillati</taxon>
        <taxon>Actinomycetota</taxon>
        <taxon>Actinomycetes</taxon>
        <taxon>Micrococcales</taxon>
        <taxon>Promicromonosporaceae</taxon>
        <taxon>Isoptericola</taxon>
    </lineage>
</organism>
<keyword evidence="4 5" id="KW-0732">Signal</keyword>
<reference evidence="6 7" key="1">
    <citation type="submission" date="2020-05" db="EMBL/GenBank/DDBJ databases">
        <title>Genomic Encyclopedia of Type Strains, Phase III (KMG-III): the genomes of soil and plant-associated and newly described type strains.</title>
        <authorList>
            <person name="Whitman W."/>
        </authorList>
    </citation>
    <scope>NUCLEOTIDE SEQUENCE [LARGE SCALE GENOMIC DNA]</scope>
    <source>
        <strain evidence="6 7">KCTC 19046</strain>
    </source>
</reference>
<proteinExistence type="inferred from homology"/>
<keyword evidence="6" id="KW-0762">Sugar transport</keyword>
<protein>
    <submittedName>
        <fullName evidence="6">Multiple sugar transport system substrate-binding protein</fullName>
    </submittedName>
</protein>
<evidence type="ECO:0000313" key="7">
    <source>
        <dbReference type="Proteomes" id="UP000757540"/>
    </source>
</evidence>